<dbReference type="AlphaFoldDB" id="A0A839RN89"/>
<accession>A0A839RN89</accession>
<feature type="chain" id="PRO_5032829720" evidence="1">
    <location>
        <begin position="29"/>
        <end position="72"/>
    </location>
</feature>
<reference evidence="2 3" key="1">
    <citation type="submission" date="2020-08" db="EMBL/GenBank/DDBJ databases">
        <title>Sequencing the genomes of 1000 actinobacteria strains.</title>
        <authorList>
            <person name="Klenk H.-P."/>
        </authorList>
    </citation>
    <scope>NUCLEOTIDE SEQUENCE [LARGE SCALE GENOMIC DNA]</scope>
    <source>
        <strain evidence="2 3">DSM 45258</strain>
    </source>
</reference>
<dbReference type="EMBL" id="JACHWS010000002">
    <property type="protein sequence ID" value="MBB3037857.1"/>
    <property type="molecule type" value="Genomic_DNA"/>
</dbReference>
<sequence length="72" mass="6627">MYRRIARAALVTAFAAGASFGFSGVAQADDYCAGVSGVGGGADSPGISVGGTGGGISGVGGGAEDPEACLSA</sequence>
<keyword evidence="1" id="KW-0732">Signal</keyword>
<dbReference type="Proteomes" id="UP000567922">
    <property type="component" value="Unassembled WGS sequence"/>
</dbReference>
<name>A0A839RN89_9ACTN</name>
<feature type="signal peptide" evidence="1">
    <location>
        <begin position="1"/>
        <end position="28"/>
    </location>
</feature>
<proteinExistence type="predicted"/>
<evidence type="ECO:0000313" key="2">
    <source>
        <dbReference type="EMBL" id="MBB3037857.1"/>
    </source>
</evidence>
<organism evidence="2 3">
    <name type="scientific">Hoyosella altamirensis</name>
    <dbReference type="NCBI Taxonomy" id="616997"/>
    <lineage>
        <taxon>Bacteria</taxon>
        <taxon>Bacillati</taxon>
        <taxon>Actinomycetota</taxon>
        <taxon>Actinomycetes</taxon>
        <taxon>Mycobacteriales</taxon>
        <taxon>Hoyosellaceae</taxon>
        <taxon>Hoyosella</taxon>
    </lineage>
</organism>
<evidence type="ECO:0000256" key="1">
    <source>
        <dbReference type="SAM" id="SignalP"/>
    </source>
</evidence>
<gene>
    <name evidence="2" type="ORF">FHU29_002306</name>
</gene>
<protein>
    <submittedName>
        <fullName evidence="2">Uncharacterized protein</fullName>
    </submittedName>
</protein>
<dbReference type="RefSeq" id="WP_064441340.1">
    <property type="nucleotide sequence ID" value="NZ_BDDI01000013.1"/>
</dbReference>
<comment type="caution">
    <text evidence="2">The sequence shown here is derived from an EMBL/GenBank/DDBJ whole genome shotgun (WGS) entry which is preliminary data.</text>
</comment>
<evidence type="ECO:0000313" key="3">
    <source>
        <dbReference type="Proteomes" id="UP000567922"/>
    </source>
</evidence>
<keyword evidence="3" id="KW-1185">Reference proteome</keyword>